<protein>
    <submittedName>
        <fullName evidence="1">Uncharacterized protein</fullName>
    </submittedName>
</protein>
<gene>
    <name evidence="1" type="ORF">F1188_15970</name>
</gene>
<reference evidence="1 2" key="1">
    <citation type="submission" date="2019-09" db="EMBL/GenBank/DDBJ databases">
        <title>Genome sequence of Roseospira marina, one of the more divergent members of the non-sulfur purple photosynthetic bacterial family, the Rhodospirillaceae.</title>
        <authorList>
            <person name="Meyer T."/>
            <person name="Kyndt J."/>
        </authorList>
    </citation>
    <scope>NUCLEOTIDE SEQUENCE [LARGE SCALE GENOMIC DNA]</scope>
    <source>
        <strain evidence="1 2">DSM 15113</strain>
    </source>
</reference>
<evidence type="ECO:0000313" key="1">
    <source>
        <dbReference type="EMBL" id="KAA5604357.1"/>
    </source>
</evidence>
<dbReference type="AlphaFoldDB" id="A0A5M6I8U8"/>
<dbReference type="RefSeq" id="WP_150063449.1">
    <property type="nucleotide sequence ID" value="NZ_JACHII010000014.1"/>
</dbReference>
<keyword evidence="2" id="KW-1185">Reference proteome</keyword>
<sequence>MTDAMDAADVMDLAGKNMVTLALTSAQRDALLGSLNLLHKALKDGTLNCEIETVVTNYGENALPTPDEIDGLAEAINGGSADVTLKVTTAIRAVNEVTIAMLCMADDADDVIQTS</sequence>
<comment type="caution">
    <text evidence="1">The sequence shown here is derived from an EMBL/GenBank/DDBJ whole genome shotgun (WGS) entry which is preliminary data.</text>
</comment>
<name>A0A5M6I8U8_9PROT</name>
<evidence type="ECO:0000313" key="2">
    <source>
        <dbReference type="Proteomes" id="UP000324065"/>
    </source>
</evidence>
<proteinExistence type="predicted"/>
<organism evidence="1 2">
    <name type="scientific">Roseospira marina</name>
    <dbReference type="NCBI Taxonomy" id="140057"/>
    <lineage>
        <taxon>Bacteria</taxon>
        <taxon>Pseudomonadati</taxon>
        <taxon>Pseudomonadota</taxon>
        <taxon>Alphaproteobacteria</taxon>
        <taxon>Rhodospirillales</taxon>
        <taxon>Rhodospirillaceae</taxon>
        <taxon>Roseospira</taxon>
    </lineage>
</organism>
<dbReference type="EMBL" id="VWPJ01000018">
    <property type="protein sequence ID" value="KAA5604357.1"/>
    <property type="molecule type" value="Genomic_DNA"/>
</dbReference>
<accession>A0A5M6I8U8</accession>
<dbReference type="Proteomes" id="UP000324065">
    <property type="component" value="Unassembled WGS sequence"/>
</dbReference>